<comment type="caution">
    <text evidence="1">The sequence shown here is derived from an EMBL/GenBank/DDBJ whole genome shotgun (WGS) entry which is preliminary data.</text>
</comment>
<dbReference type="RefSeq" id="WP_320322141.1">
    <property type="nucleotide sequence ID" value="NZ_JAVIIP010000034.1"/>
</dbReference>
<dbReference type="Proteomes" id="UP001276564">
    <property type="component" value="Unassembled WGS sequence"/>
</dbReference>
<evidence type="ECO:0008006" key="3">
    <source>
        <dbReference type="Google" id="ProtNLM"/>
    </source>
</evidence>
<dbReference type="EMBL" id="JAVIIP010000034">
    <property type="protein sequence ID" value="MDX8541959.1"/>
    <property type="molecule type" value="Genomic_DNA"/>
</dbReference>
<organism evidence="1 2">
    <name type="scientific">Mesorhizobium abyssinicae</name>
    <dbReference type="NCBI Taxonomy" id="1209958"/>
    <lineage>
        <taxon>Bacteria</taxon>
        <taxon>Pseudomonadati</taxon>
        <taxon>Pseudomonadota</taxon>
        <taxon>Alphaproteobacteria</taxon>
        <taxon>Hyphomicrobiales</taxon>
        <taxon>Phyllobacteriaceae</taxon>
        <taxon>Mesorhizobium</taxon>
    </lineage>
</organism>
<accession>A0ABU5AXA7</accession>
<sequence length="93" mass="10471">MRPFSWAVWRFLMFNPWFDLCLSALEAQQVIWLRTLRIAGGGKFAEREAKRMVLEKVEAAGHAGMMLASGASAVKVAAVYRRKISANKKRLSS</sequence>
<evidence type="ECO:0000313" key="2">
    <source>
        <dbReference type="Proteomes" id="UP001276564"/>
    </source>
</evidence>
<evidence type="ECO:0000313" key="1">
    <source>
        <dbReference type="EMBL" id="MDX8541959.1"/>
    </source>
</evidence>
<proteinExistence type="predicted"/>
<protein>
    <recommendedName>
        <fullName evidence="3">Antifreeze protein</fullName>
    </recommendedName>
</protein>
<gene>
    <name evidence="1" type="ORF">RFM23_30620</name>
</gene>
<keyword evidence="2" id="KW-1185">Reference proteome</keyword>
<reference evidence="1 2" key="1">
    <citation type="submission" date="2023-08" db="EMBL/GenBank/DDBJ databases">
        <title>Implementing the SeqCode for naming new Mesorhizobium species isolated from Vachellia karroo root nodules.</title>
        <authorList>
            <person name="Van Lill M."/>
        </authorList>
    </citation>
    <scope>NUCLEOTIDE SEQUENCE [LARGE SCALE GENOMIC DNA]</scope>
    <source>
        <strain evidence="1 2">VK4B</strain>
    </source>
</reference>
<name>A0ABU5AXA7_9HYPH</name>